<sequence length="108" mass="11874">MLIGQSAIQEYSGNMTMVHKSGNIHHNSDGFSRGALPNTLENPAYVSENAEPQIPSEGIDPIYVGTEFFEEVTESCNQDTNFHILTFLIDKGCEDTAVANPLANIWKT</sequence>
<dbReference type="OrthoDB" id="2507171at2759"/>
<comment type="caution">
    <text evidence="1">The sequence shown here is derived from an EMBL/GenBank/DDBJ whole genome shotgun (WGS) entry which is preliminary data.</text>
</comment>
<protein>
    <submittedName>
        <fullName evidence="1">Uncharacterized protein</fullName>
    </submittedName>
</protein>
<dbReference type="Proteomes" id="UP000765509">
    <property type="component" value="Unassembled WGS sequence"/>
</dbReference>
<dbReference type="AlphaFoldDB" id="A0A9Q3GGJ5"/>
<keyword evidence="2" id="KW-1185">Reference proteome</keyword>
<dbReference type="EMBL" id="AVOT02001312">
    <property type="protein sequence ID" value="MBW0466481.1"/>
    <property type="molecule type" value="Genomic_DNA"/>
</dbReference>
<accession>A0A9Q3GGJ5</accession>
<evidence type="ECO:0000313" key="2">
    <source>
        <dbReference type="Proteomes" id="UP000765509"/>
    </source>
</evidence>
<proteinExistence type="predicted"/>
<gene>
    <name evidence="1" type="ORF">O181_006196</name>
</gene>
<evidence type="ECO:0000313" key="1">
    <source>
        <dbReference type="EMBL" id="MBW0466481.1"/>
    </source>
</evidence>
<organism evidence="1 2">
    <name type="scientific">Austropuccinia psidii MF-1</name>
    <dbReference type="NCBI Taxonomy" id="1389203"/>
    <lineage>
        <taxon>Eukaryota</taxon>
        <taxon>Fungi</taxon>
        <taxon>Dikarya</taxon>
        <taxon>Basidiomycota</taxon>
        <taxon>Pucciniomycotina</taxon>
        <taxon>Pucciniomycetes</taxon>
        <taxon>Pucciniales</taxon>
        <taxon>Sphaerophragmiaceae</taxon>
        <taxon>Austropuccinia</taxon>
    </lineage>
</organism>
<name>A0A9Q3GGJ5_9BASI</name>
<reference evidence="1" key="1">
    <citation type="submission" date="2021-03" db="EMBL/GenBank/DDBJ databases">
        <title>Draft genome sequence of rust myrtle Austropuccinia psidii MF-1, a brazilian biotype.</title>
        <authorList>
            <person name="Quecine M.C."/>
            <person name="Pachon D.M.R."/>
            <person name="Bonatelli M.L."/>
            <person name="Correr F.H."/>
            <person name="Franceschini L.M."/>
            <person name="Leite T.F."/>
            <person name="Margarido G.R.A."/>
            <person name="Almeida C.A."/>
            <person name="Ferrarezi J.A."/>
            <person name="Labate C.A."/>
        </authorList>
    </citation>
    <scope>NUCLEOTIDE SEQUENCE</scope>
    <source>
        <strain evidence="1">MF-1</strain>
    </source>
</reference>